<sequence>MVLKTSVTAGFLIHITKTRNFWTSGKKALLNEGFRFIYATVVVSSTNPLKIVISFSSSSSMLGNPTIAS</sequence>
<protein>
    <submittedName>
        <fullName evidence="1">Uncharacterized protein</fullName>
    </submittedName>
</protein>
<evidence type="ECO:0000313" key="1">
    <source>
        <dbReference type="EMBL" id="KAI8036445.1"/>
    </source>
</evidence>
<keyword evidence="2" id="KW-1185">Reference proteome</keyword>
<accession>A0A9P9YGA0</accession>
<dbReference type="EMBL" id="JAMKOV010000019">
    <property type="protein sequence ID" value="KAI8036445.1"/>
    <property type="molecule type" value="Genomic_DNA"/>
</dbReference>
<dbReference type="AlphaFoldDB" id="A0A9P9YGA0"/>
<gene>
    <name evidence="1" type="ORF">M5D96_010751</name>
</gene>
<comment type="caution">
    <text evidence="1">The sequence shown here is derived from an EMBL/GenBank/DDBJ whole genome shotgun (WGS) entry which is preliminary data.</text>
</comment>
<dbReference type="Proteomes" id="UP001059596">
    <property type="component" value="Unassembled WGS sequence"/>
</dbReference>
<evidence type="ECO:0000313" key="2">
    <source>
        <dbReference type="Proteomes" id="UP001059596"/>
    </source>
</evidence>
<proteinExistence type="predicted"/>
<organism evidence="1 2">
    <name type="scientific">Drosophila gunungcola</name>
    <name type="common">fruit fly</name>
    <dbReference type="NCBI Taxonomy" id="103775"/>
    <lineage>
        <taxon>Eukaryota</taxon>
        <taxon>Metazoa</taxon>
        <taxon>Ecdysozoa</taxon>
        <taxon>Arthropoda</taxon>
        <taxon>Hexapoda</taxon>
        <taxon>Insecta</taxon>
        <taxon>Pterygota</taxon>
        <taxon>Neoptera</taxon>
        <taxon>Endopterygota</taxon>
        <taxon>Diptera</taxon>
        <taxon>Brachycera</taxon>
        <taxon>Muscomorpha</taxon>
        <taxon>Ephydroidea</taxon>
        <taxon>Drosophilidae</taxon>
        <taxon>Drosophila</taxon>
        <taxon>Sophophora</taxon>
    </lineage>
</organism>
<name>A0A9P9YGA0_9MUSC</name>
<reference evidence="1" key="1">
    <citation type="journal article" date="2023" name="Genome Biol. Evol.">
        <title>Long-read-based Genome Assembly of Drosophila gunungcola Reveals Fewer Chemosensory Genes in Flower-breeding Species.</title>
        <authorList>
            <person name="Negi A."/>
            <person name="Liao B.Y."/>
            <person name="Yeh S.D."/>
        </authorList>
    </citation>
    <scope>NUCLEOTIDE SEQUENCE</scope>
    <source>
        <strain evidence="1">Sukarami</strain>
    </source>
</reference>